<dbReference type="GO" id="GO:0003700">
    <property type="term" value="F:DNA-binding transcription factor activity"/>
    <property type="evidence" value="ECO:0007669"/>
    <property type="project" value="InterPro"/>
</dbReference>
<dbReference type="InterPro" id="IPR001005">
    <property type="entry name" value="SANT/Myb"/>
</dbReference>
<keyword evidence="12" id="KW-1185">Reference proteome</keyword>
<dbReference type="GO" id="GO:0005634">
    <property type="term" value="C:nucleus"/>
    <property type="evidence" value="ECO:0007669"/>
    <property type="project" value="UniProtKB-SubCell"/>
</dbReference>
<dbReference type="SUPFAM" id="SSF46689">
    <property type="entry name" value="Homeodomain-like"/>
    <property type="match status" value="1"/>
</dbReference>
<dbReference type="GO" id="GO:0080086">
    <property type="term" value="P:stamen filament development"/>
    <property type="evidence" value="ECO:0007669"/>
    <property type="project" value="UniProtKB-ARBA"/>
</dbReference>
<organism evidence="10 11">
    <name type="scientific">Punica granatum</name>
    <name type="common">Pomegranate</name>
    <dbReference type="NCBI Taxonomy" id="22663"/>
    <lineage>
        <taxon>Eukaryota</taxon>
        <taxon>Viridiplantae</taxon>
        <taxon>Streptophyta</taxon>
        <taxon>Embryophyta</taxon>
        <taxon>Tracheophyta</taxon>
        <taxon>Spermatophyta</taxon>
        <taxon>Magnoliopsida</taxon>
        <taxon>eudicotyledons</taxon>
        <taxon>Gunneridae</taxon>
        <taxon>Pentapetalae</taxon>
        <taxon>rosids</taxon>
        <taxon>malvids</taxon>
        <taxon>Myrtales</taxon>
        <taxon>Lythraceae</taxon>
        <taxon>Punica</taxon>
    </lineage>
</organism>
<sequence>MDKKPCTSQDPEVRKGPWTMEEDLILINYIANHGEGVWNSLAKAAGLKRTGKSCRLRWLNYLRPDVRRGNITLEEQLLIMELHAKWGNRWSKIAKHLPGRTDNEIKNFWRTRIQKHIKQPETFPGQLPTDQMNIDHHQASTSQMCGMTADMVTYSPPATNFQADHHVEALQAPPNNLNVESDESYWSMEDLWSMQLLNGD</sequence>
<dbReference type="Proteomes" id="UP000197138">
    <property type="component" value="Unassembled WGS sequence"/>
</dbReference>
<evidence type="ECO:0000256" key="1">
    <source>
        <dbReference type="ARBA" id="ARBA00004123"/>
    </source>
</evidence>
<dbReference type="RefSeq" id="XP_031382504.1">
    <property type="nucleotide sequence ID" value="XM_031526644.1"/>
</dbReference>
<dbReference type="InterPro" id="IPR044676">
    <property type="entry name" value="EOBI/EOBII-like_plant"/>
</dbReference>
<dbReference type="Proteomes" id="UP000515151">
    <property type="component" value="Chromosome 2"/>
</dbReference>
<keyword evidence="2" id="KW-0677">Repeat</keyword>
<protein>
    <submittedName>
        <fullName evidence="13">Myb-related protein 305-like</fullName>
    </submittedName>
</protein>
<dbReference type="PROSITE" id="PS51294">
    <property type="entry name" value="HTH_MYB"/>
    <property type="match status" value="2"/>
</dbReference>
<keyword evidence="5" id="KW-0804">Transcription</keyword>
<feature type="domain" description="HTH myb-type" evidence="9">
    <location>
        <begin position="10"/>
        <end position="62"/>
    </location>
</feature>
<name>A0A218WG77_PUNGR</name>
<evidence type="ECO:0000313" key="11">
    <source>
        <dbReference type="Proteomes" id="UP000197138"/>
    </source>
</evidence>
<dbReference type="GO" id="GO:0043565">
    <property type="term" value="F:sequence-specific DNA binding"/>
    <property type="evidence" value="ECO:0007669"/>
    <property type="project" value="InterPro"/>
</dbReference>
<dbReference type="GO" id="GO:1990841">
    <property type="term" value="F:promoter-specific chromatin binding"/>
    <property type="evidence" value="ECO:0007669"/>
    <property type="project" value="UniProtKB-ARBA"/>
</dbReference>
<proteinExistence type="predicted"/>
<reference evidence="13" key="4">
    <citation type="submission" date="2025-04" db="UniProtKB">
        <authorList>
            <consortium name="RefSeq"/>
        </authorList>
    </citation>
    <scope>IDENTIFICATION</scope>
    <source>
        <tissue evidence="13">Leaf</tissue>
    </source>
</reference>
<dbReference type="CDD" id="cd00167">
    <property type="entry name" value="SANT"/>
    <property type="match status" value="2"/>
</dbReference>
<reference evidence="12" key="3">
    <citation type="journal article" date="2020" name="Plant Biotechnol. J.">
        <title>The pomegranate (Punica granatum L.) draft genome dissects genetic divergence between soft- and hard-seeded cultivars.</title>
        <authorList>
            <person name="Luo X."/>
            <person name="Li H."/>
            <person name="Wu Z."/>
            <person name="Yao W."/>
            <person name="Zhao P."/>
            <person name="Cao D."/>
            <person name="Yu H."/>
            <person name="Li K."/>
            <person name="Poudel K."/>
            <person name="Zhao D."/>
            <person name="Zhang F."/>
            <person name="Xia X."/>
            <person name="Chen L."/>
            <person name="Wang Q."/>
            <person name="Jing D."/>
            <person name="Cao S."/>
        </authorList>
    </citation>
    <scope>NUCLEOTIDE SEQUENCE [LARGE SCALE GENOMIC DNA]</scope>
</reference>
<dbReference type="PANTHER" id="PTHR45675">
    <property type="entry name" value="MYB TRANSCRIPTION FACTOR-RELATED-RELATED"/>
    <property type="match status" value="1"/>
</dbReference>
<dbReference type="Pfam" id="PF00249">
    <property type="entry name" value="Myb_DNA-binding"/>
    <property type="match status" value="2"/>
</dbReference>
<reference evidence="10" key="2">
    <citation type="submission" date="2017-06" db="EMBL/GenBank/DDBJ databases">
        <title>The pomegranate genome and the genomics of punicalagin biosynthesis.</title>
        <authorList>
            <person name="Xu C."/>
        </authorList>
    </citation>
    <scope>NUCLEOTIDE SEQUENCE [LARGE SCALE GENOMIC DNA]</scope>
    <source>
        <tissue evidence="10">Fresh leaf</tissue>
    </source>
</reference>
<comment type="subcellular location">
    <subcellularLocation>
        <location evidence="1">Nucleus</location>
    </subcellularLocation>
</comment>
<evidence type="ECO:0000256" key="2">
    <source>
        <dbReference type="ARBA" id="ARBA00022737"/>
    </source>
</evidence>
<dbReference type="InterPro" id="IPR009057">
    <property type="entry name" value="Homeodomain-like_sf"/>
</dbReference>
<feature type="domain" description="HTH myb-type" evidence="9">
    <location>
        <begin position="63"/>
        <end position="117"/>
    </location>
</feature>
<evidence type="ECO:0000256" key="7">
    <source>
        <dbReference type="ARBA" id="ARBA00065410"/>
    </source>
</evidence>
<feature type="domain" description="Myb-like" evidence="8">
    <location>
        <begin position="63"/>
        <end position="113"/>
    </location>
</feature>
<feature type="domain" description="Myb-like" evidence="8">
    <location>
        <begin position="10"/>
        <end position="62"/>
    </location>
</feature>
<evidence type="ECO:0000313" key="13">
    <source>
        <dbReference type="RefSeq" id="XP_031382504.1"/>
    </source>
</evidence>
<dbReference type="Gene3D" id="1.10.10.60">
    <property type="entry name" value="Homeodomain-like"/>
    <property type="match status" value="2"/>
</dbReference>
<keyword evidence="4" id="KW-0238">DNA-binding</keyword>
<dbReference type="InterPro" id="IPR017930">
    <property type="entry name" value="Myb_dom"/>
</dbReference>
<dbReference type="EMBL" id="MTKT01004399">
    <property type="protein sequence ID" value="OWM71533.1"/>
    <property type="molecule type" value="Genomic_DNA"/>
</dbReference>
<dbReference type="PROSITE" id="PS50090">
    <property type="entry name" value="MYB_LIKE"/>
    <property type="match status" value="2"/>
</dbReference>
<dbReference type="SMART" id="SM00717">
    <property type="entry name" value="SANT"/>
    <property type="match status" value="2"/>
</dbReference>
<dbReference type="FunFam" id="1.10.10.60:FF:000011">
    <property type="entry name" value="Myb transcription factor"/>
    <property type="match status" value="1"/>
</dbReference>
<dbReference type="GO" id="GO:0009867">
    <property type="term" value="P:jasmonic acid mediated signaling pathway"/>
    <property type="evidence" value="ECO:0007669"/>
    <property type="project" value="UniProtKB-ARBA"/>
</dbReference>
<keyword evidence="6" id="KW-0539">Nucleus</keyword>
<dbReference type="GO" id="GO:0009740">
    <property type="term" value="P:gibberellic acid mediated signaling pathway"/>
    <property type="evidence" value="ECO:0007669"/>
    <property type="project" value="UniProtKB-ARBA"/>
</dbReference>
<comment type="subunit">
    <text evidence="7">Interacts (via N-terminus) with TIFY10A/JAZ1, TIFY5A/JAZ8 AND TIFY3A/JAZ11.</text>
</comment>
<dbReference type="FunFam" id="1.10.10.60:FF:000358">
    <property type="entry name" value="Myb-related protein 305"/>
    <property type="match status" value="1"/>
</dbReference>
<evidence type="ECO:0000313" key="12">
    <source>
        <dbReference type="Proteomes" id="UP000515151"/>
    </source>
</evidence>
<evidence type="ECO:0000259" key="9">
    <source>
        <dbReference type="PROSITE" id="PS51294"/>
    </source>
</evidence>
<evidence type="ECO:0000313" key="10">
    <source>
        <dbReference type="EMBL" id="OWM71533.1"/>
    </source>
</evidence>
<evidence type="ECO:0000256" key="3">
    <source>
        <dbReference type="ARBA" id="ARBA00023015"/>
    </source>
</evidence>
<reference evidence="11" key="1">
    <citation type="journal article" date="2017" name="Plant J.">
        <title>The pomegranate (Punica granatum L.) genome and the genomics of punicalagin biosynthesis.</title>
        <authorList>
            <person name="Qin G."/>
            <person name="Xu C."/>
            <person name="Ming R."/>
            <person name="Tang H."/>
            <person name="Guyot R."/>
            <person name="Kramer E.M."/>
            <person name="Hu Y."/>
            <person name="Yi X."/>
            <person name="Qi Y."/>
            <person name="Xu X."/>
            <person name="Gao Z."/>
            <person name="Pan H."/>
            <person name="Jian J."/>
            <person name="Tian Y."/>
            <person name="Yue Z."/>
            <person name="Xu Y."/>
        </authorList>
    </citation>
    <scope>NUCLEOTIDE SEQUENCE [LARGE SCALE GENOMIC DNA]</scope>
    <source>
        <strain evidence="11">cv. Dabenzi</strain>
    </source>
</reference>
<evidence type="ECO:0000256" key="4">
    <source>
        <dbReference type="ARBA" id="ARBA00023125"/>
    </source>
</evidence>
<dbReference type="AlphaFoldDB" id="A0A218WG77"/>
<gene>
    <name evidence="13" type="primary">LOC116196763</name>
    <name evidence="10" type="ORF">CDL15_Pgr005720</name>
</gene>
<dbReference type="GeneID" id="116196763"/>
<dbReference type="PANTHER" id="PTHR45675:SF44">
    <property type="entry name" value="TRANSCRIPTION FACTOR MYB24"/>
    <property type="match status" value="1"/>
</dbReference>
<evidence type="ECO:0000256" key="5">
    <source>
        <dbReference type="ARBA" id="ARBA00023163"/>
    </source>
</evidence>
<evidence type="ECO:0000259" key="8">
    <source>
        <dbReference type="PROSITE" id="PS50090"/>
    </source>
</evidence>
<accession>A0A218WG77</accession>
<keyword evidence="3" id="KW-0805">Transcription regulation</keyword>
<dbReference type="OrthoDB" id="2143914at2759"/>
<evidence type="ECO:0000256" key="6">
    <source>
        <dbReference type="ARBA" id="ARBA00023242"/>
    </source>
</evidence>